<dbReference type="InterPro" id="IPR011051">
    <property type="entry name" value="RmlC_Cupin_sf"/>
</dbReference>
<protein>
    <recommendedName>
        <fullName evidence="2">(S)-ureidoglycine aminohydrolase cupin domain-containing protein</fullName>
    </recommendedName>
</protein>
<name>A0A7S0HLT3_9EUKA</name>
<sequence length="308" mass="32858">MAAATPTPLVTTPCKVVDSANLTISEYFGHVASKDGTCSFAVVEVRAADNAAFQTPAFAEYVICNEGIIELEHSDGEIIRVEPGQGAFLPSKLRLRWRFPGPCNYTVVCMPAFSPELAAHEESSGGTIVSAEARERLKAMHQEAGSAPTTEGSVAAAAEGGAALRATLVSPVNVVEAPGITITEHFGHVSSRDGTASLGVATVKEASEEAWQCPQFDEFVICAKGSIDFVYAAEDGAQTKVRVDTGQGIFLPKGLRVKWVWLEACRYYVLCLPAFSPNLCGREAEEGATVAKDSASMQRLEQMHEQTK</sequence>
<dbReference type="SUPFAM" id="SSF51182">
    <property type="entry name" value="RmlC-like cupins"/>
    <property type="match status" value="2"/>
</dbReference>
<accession>A0A7S0HLT3</accession>
<dbReference type="Gene3D" id="2.60.120.10">
    <property type="entry name" value="Jelly Rolls"/>
    <property type="match status" value="2"/>
</dbReference>
<evidence type="ECO:0008006" key="2">
    <source>
        <dbReference type="Google" id="ProtNLM"/>
    </source>
</evidence>
<gene>
    <name evidence="1" type="ORF">PANT1444_LOCUS10874</name>
</gene>
<dbReference type="AlphaFoldDB" id="A0A7S0HLT3"/>
<proteinExistence type="predicted"/>
<organism evidence="1">
    <name type="scientific">Phaeocystis antarctica</name>
    <dbReference type="NCBI Taxonomy" id="33657"/>
    <lineage>
        <taxon>Eukaryota</taxon>
        <taxon>Haptista</taxon>
        <taxon>Haptophyta</taxon>
        <taxon>Prymnesiophyceae</taxon>
        <taxon>Phaeocystales</taxon>
        <taxon>Phaeocystaceae</taxon>
        <taxon>Phaeocystis</taxon>
    </lineage>
</organism>
<evidence type="ECO:0000313" key="1">
    <source>
        <dbReference type="EMBL" id="CAD8489770.1"/>
    </source>
</evidence>
<dbReference type="EMBL" id="HBEP01019368">
    <property type="protein sequence ID" value="CAD8489770.1"/>
    <property type="molecule type" value="Transcribed_RNA"/>
</dbReference>
<reference evidence="1" key="1">
    <citation type="submission" date="2021-01" db="EMBL/GenBank/DDBJ databases">
        <authorList>
            <person name="Corre E."/>
            <person name="Pelletier E."/>
            <person name="Niang G."/>
            <person name="Scheremetjew M."/>
            <person name="Finn R."/>
            <person name="Kale V."/>
            <person name="Holt S."/>
            <person name="Cochrane G."/>
            <person name="Meng A."/>
            <person name="Brown T."/>
            <person name="Cohen L."/>
        </authorList>
    </citation>
    <scope>NUCLEOTIDE SEQUENCE</scope>
    <source>
        <strain evidence="1">CCMP1374</strain>
    </source>
</reference>
<dbReference type="InterPro" id="IPR014710">
    <property type="entry name" value="RmlC-like_jellyroll"/>
</dbReference>